<dbReference type="EMBL" id="QJVJ01000009">
    <property type="protein sequence ID" value="PYI52567.1"/>
    <property type="molecule type" value="Genomic_DNA"/>
</dbReference>
<dbReference type="InterPro" id="IPR045507">
    <property type="entry name" value="DUF6483"/>
</dbReference>
<organism evidence="1 2">
    <name type="scientific">Paenibacillus flagellatus</name>
    <dbReference type="NCBI Taxonomy" id="2211139"/>
    <lineage>
        <taxon>Bacteria</taxon>
        <taxon>Bacillati</taxon>
        <taxon>Bacillota</taxon>
        <taxon>Bacilli</taxon>
        <taxon>Bacillales</taxon>
        <taxon>Paenibacillaceae</taxon>
        <taxon>Paenibacillus</taxon>
    </lineage>
</organism>
<proteinExistence type="predicted"/>
<gene>
    <name evidence="1" type="ORF">DLM86_20555</name>
</gene>
<dbReference type="Pfam" id="PF20092">
    <property type="entry name" value="DUF6483"/>
    <property type="match status" value="1"/>
</dbReference>
<evidence type="ECO:0000313" key="2">
    <source>
        <dbReference type="Proteomes" id="UP000247476"/>
    </source>
</evidence>
<sequence>MYQRDYILRLIEQFTNAVAVLMGMKRNMKPHEAMELVGETYKKLFGLHPNLIRALSERDLIELLNRDGEAAAEKLLVIAGLMKEEADLSAELGRPEDGYPLHLKALNLALLATREDVASDLFDAPALIDGLTERLSRFELPAETLTMLWPWYERTGRYADAEDVLYELLERHRRVQEPAAGGDAYAKLLAEARLFYERLLETDEAALEAGRLPLDEVREALGDVRAAEAALRSGRADD</sequence>
<name>A0A2V5KND5_9BACL</name>
<dbReference type="RefSeq" id="WP_110841936.1">
    <property type="nucleotide sequence ID" value="NZ_QJVJ01000009.1"/>
</dbReference>
<reference evidence="1 2" key="1">
    <citation type="submission" date="2018-05" db="EMBL/GenBank/DDBJ databases">
        <title>Paenibacillus flagellatus sp. nov., isolated from selenium mineral soil.</title>
        <authorList>
            <person name="Dai X."/>
        </authorList>
    </citation>
    <scope>NUCLEOTIDE SEQUENCE [LARGE SCALE GENOMIC DNA]</scope>
    <source>
        <strain evidence="1 2">DXL2</strain>
    </source>
</reference>
<keyword evidence="2" id="KW-1185">Reference proteome</keyword>
<dbReference type="OrthoDB" id="1905743at2"/>
<dbReference type="AlphaFoldDB" id="A0A2V5KND5"/>
<comment type="caution">
    <text evidence="1">The sequence shown here is derived from an EMBL/GenBank/DDBJ whole genome shotgun (WGS) entry which is preliminary data.</text>
</comment>
<accession>A0A2V5KND5</accession>
<evidence type="ECO:0008006" key="3">
    <source>
        <dbReference type="Google" id="ProtNLM"/>
    </source>
</evidence>
<dbReference type="Proteomes" id="UP000247476">
    <property type="component" value="Unassembled WGS sequence"/>
</dbReference>
<evidence type="ECO:0000313" key="1">
    <source>
        <dbReference type="EMBL" id="PYI52567.1"/>
    </source>
</evidence>
<protein>
    <recommendedName>
        <fullName evidence="3">Tetratricopeptide repeat protein</fullName>
    </recommendedName>
</protein>